<dbReference type="Gene3D" id="3.30.1360.40">
    <property type="match status" value="1"/>
</dbReference>
<comment type="subcellular location">
    <subcellularLocation>
        <location evidence="1 6">Cytoplasm</location>
    </subcellularLocation>
</comment>
<organism evidence="8 9">
    <name type="scientific">Rikenella microfusus</name>
    <dbReference type="NCBI Taxonomy" id="28139"/>
    <lineage>
        <taxon>Bacteria</taxon>
        <taxon>Pseudomonadati</taxon>
        <taxon>Bacteroidota</taxon>
        <taxon>Bacteroidia</taxon>
        <taxon>Bacteroidales</taxon>
        <taxon>Rikenellaceae</taxon>
        <taxon>Rikenella</taxon>
    </lineage>
</organism>
<dbReference type="Proteomes" id="UP000255233">
    <property type="component" value="Unassembled WGS sequence"/>
</dbReference>
<evidence type="ECO:0000256" key="6">
    <source>
        <dbReference type="HAMAP-Rule" id="MF_00040"/>
    </source>
</evidence>
<evidence type="ECO:0000313" key="9">
    <source>
        <dbReference type="Proteomes" id="UP000255233"/>
    </source>
</evidence>
<dbReference type="Gene3D" id="1.10.132.20">
    <property type="entry name" value="Ribosome-recycling factor"/>
    <property type="match status" value="1"/>
</dbReference>
<dbReference type="NCBIfam" id="TIGR00496">
    <property type="entry name" value="frr"/>
    <property type="match status" value="1"/>
</dbReference>
<comment type="function">
    <text evidence="5 6">Responsible for the release of ribosomes from messenger RNA at the termination of protein biosynthesis. May increase the efficiency of translation by recycling ribosomes from one round of translation to another.</text>
</comment>
<dbReference type="GO" id="GO:0043023">
    <property type="term" value="F:ribosomal large subunit binding"/>
    <property type="evidence" value="ECO:0007669"/>
    <property type="project" value="TreeGrafter"/>
</dbReference>
<keyword evidence="4 6" id="KW-0648">Protein biosynthesis</keyword>
<dbReference type="SUPFAM" id="SSF55194">
    <property type="entry name" value="Ribosome recycling factor, RRF"/>
    <property type="match status" value="1"/>
</dbReference>
<dbReference type="EMBL" id="UGVL01000001">
    <property type="protein sequence ID" value="SUE33417.1"/>
    <property type="molecule type" value="Genomic_DNA"/>
</dbReference>
<evidence type="ECO:0000256" key="3">
    <source>
        <dbReference type="ARBA" id="ARBA00022490"/>
    </source>
</evidence>
<dbReference type="AlphaFoldDB" id="A0A379MRE4"/>
<accession>A0A379MRE4</accession>
<dbReference type="GO" id="GO:0006415">
    <property type="term" value="P:translational termination"/>
    <property type="evidence" value="ECO:0007669"/>
    <property type="project" value="UniProtKB-UniRule"/>
</dbReference>
<dbReference type="STRING" id="880526.GCA_000427365_00822"/>
<dbReference type="FunFam" id="1.10.132.20:FF:000001">
    <property type="entry name" value="Ribosome-recycling factor"/>
    <property type="match status" value="1"/>
</dbReference>
<dbReference type="InterPro" id="IPR036191">
    <property type="entry name" value="RRF_sf"/>
</dbReference>
<keyword evidence="3 6" id="KW-0963">Cytoplasm</keyword>
<dbReference type="InterPro" id="IPR023584">
    <property type="entry name" value="Ribosome_recyc_fac_dom"/>
</dbReference>
<name>A0A379MRE4_9BACT</name>
<protein>
    <recommendedName>
        <fullName evidence="6">Ribosome-recycling factor</fullName>
        <shortName evidence="6">RRF</shortName>
    </recommendedName>
    <alternativeName>
        <fullName evidence="6">Ribosome-releasing factor</fullName>
    </alternativeName>
</protein>
<dbReference type="InterPro" id="IPR002661">
    <property type="entry name" value="Ribosome_recyc_fac"/>
</dbReference>
<evidence type="ECO:0000259" key="7">
    <source>
        <dbReference type="Pfam" id="PF01765"/>
    </source>
</evidence>
<dbReference type="PANTHER" id="PTHR20982">
    <property type="entry name" value="RIBOSOME RECYCLING FACTOR"/>
    <property type="match status" value="1"/>
</dbReference>
<dbReference type="OrthoDB" id="9804006at2"/>
<dbReference type="PANTHER" id="PTHR20982:SF3">
    <property type="entry name" value="MITOCHONDRIAL RIBOSOME RECYCLING FACTOR PSEUDO 1"/>
    <property type="match status" value="1"/>
</dbReference>
<evidence type="ECO:0000256" key="5">
    <source>
        <dbReference type="ARBA" id="ARBA00025050"/>
    </source>
</evidence>
<dbReference type="RefSeq" id="WP_027290592.1">
    <property type="nucleotide sequence ID" value="NZ_CALVFX010000002.1"/>
</dbReference>
<proteinExistence type="inferred from homology"/>
<dbReference type="FunFam" id="3.30.1360.40:FF:000001">
    <property type="entry name" value="Ribosome-recycling factor"/>
    <property type="match status" value="1"/>
</dbReference>
<evidence type="ECO:0000313" key="8">
    <source>
        <dbReference type="EMBL" id="SUE33417.1"/>
    </source>
</evidence>
<keyword evidence="9" id="KW-1185">Reference proteome</keyword>
<evidence type="ECO:0000256" key="4">
    <source>
        <dbReference type="ARBA" id="ARBA00022917"/>
    </source>
</evidence>
<evidence type="ECO:0000256" key="2">
    <source>
        <dbReference type="ARBA" id="ARBA00005912"/>
    </source>
</evidence>
<dbReference type="Pfam" id="PF01765">
    <property type="entry name" value="RRF"/>
    <property type="match status" value="1"/>
</dbReference>
<dbReference type="HAMAP" id="MF_00040">
    <property type="entry name" value="RRF"/>
    <property type="match status" value="1"/>
</dbReference>
<reference evidence="8 9" key="1">
    <citation type="submission" date="2018-06" db="EMBL/GenBank/DDBJ databases">
        <authorList>
            <consortium name="Pathogen Informatics"/>
            <person name="Doyle S."/>
        </authorList>
    </citation>
    <scope>NUCLEOTIDE SEQUENCE [LARGE SCALE GENOMIC DNA]</scope>
    <source>
        <strain evidence="8 9">NCTC11190</strain>
    </source>
</reference>
<gene>
    <name evidence="6 8" type="primary">frr</name>
    <name evidence="8" type="ORF">NCTC11190_00624</name>
</gene>
<sequence length="187" mass="20574">MGQKREIIDAAKPKMEKAFAHFEEEIAAVKAGKASPNVLNGVMVESYGAQMPVNQVASVTVPDARTILIQPWDKTLLAAIEKAIINSNLGMTPSNNGETIRLNVPPLTEERRKELMKQIKAEAESARVSIRNVRREAIEAIKKAIKADGLPEDVAKDGEEEVQKIVDGYSKKIDEVLAVKEKEIMTV</sequence>
<comment type="similarity">
    <text evidence="2 6">Belongs to the RRF family.</text>
</comment>
<dbReference type="CDD" id="cd00520">
    <property type="entry name" value="RRF"/>
    <property type="match status" value="1"/>
</dbReference>
<feature type="domain" description="Ribosome recycling factor" evidence="7">
    <location>
        <begin position="22"/>
        <end position="185"/>
    </location>
</feature>
<dbReference type="GO" id="GO:0005737">
    <property type="term" value="C:cytoplasm"/>
    <property type="evidence" value="ECO:0007669"/>
    <property type="project" value="UniProtKB-SubCell"/>
</dbReference>
<evidence type="ECO:0000256" key="1">
    <source>
        <dbReference type="ARBA" id="ARBA00004496"/>
    </source>
</evidence>